<reference evidence="3 4" key="1">
    <citation type="journal article" date="2004" name="Nat. Genet.">
        <title>Evidence in the Legionella pneumophila genome for exploitation of host cell functions and high genome plasticity.</title>
        <authorList>
            <person name="Cazalet C."/>
            <person name="Rusniok C."/>
            <person name="Bruggemann H."/>
            <person name="Zidane N."/>
            <person name="Magnier A."/>
            <person name="Ma L."/>
            <person name="Tichit M."/>
            <person name="Jarraud S."/>
            <person name="Bouchier C."/>
            <person name="Vandenesch F."/>
            <person name="Kunst F."/>
            <person name="Etienne J."/>
            <person name="Glaser P."/>
            <person name="Buchrieser C."/>
        </authorList>
    </citation>
    <scope>NUCLEOTIDE SEQUENCE [LARGE SCALE GENOMIC DNA]</scope>
    <source>
        <strain evidence="3 4">Lens</strain>
    </source>
</reference>
<dbReference type="Pfam" id="PF26504">
    <property type="entry name" value="DUF8168_C"/>
    <property type="match status" value="1"/>
</dbReference>
<gene>
    <name evidence="3" type="ordered locus">lpl2497</name>
</gene>
<sequence>MEEYILLGVVHPERALIESHQINITFSHPASKKSGKLEVKILMNDIFSQVETNNLWDIYDLKNVVVWAIQSELSKIGFVTGNEYRPEINRIINHKEQIDFVYGVNISCISQRNQQINFDDKLHELRAISIGENGIYIQSCLNDLMYAIRYPENTAFFCYRAIELLRNHYKKSFKEEMNDSELWTKFREFCGLSSRDEIDFIKKDADPIRHGSELVFQHKKRDEILLKTWNLVDTYFAKLKEECSNH</sequence>
<evidence type="ECO:0000259" key="2">
    <source>
        <dbReference type="Pfam" id="PF26505"/>
    </source>
</evidence>
<dbReference type="InterPro" id="IPR059012">
    <property type="entry name" value="DUF8168_C"/>
</dbReference>
<protein>
    <recommendedName>
        <fullName evidence="5">DUF4145 domain-containing protein</fullName>
    </recommendedName>
</protein>
<dbReference type="InterPro" id="IPR059013">
    <property type="entry name" value="DUF8168_N"/>
</dbReference>
<dbReference type="AlphaFoldDB" id="Q5WTM7"/>
<accession>Q5WTM7</accession>
<proteinExistence type="predicted"/>
<dbReference type="EMBL" id="CR628337">
    <property type="protein sequence ID" value="CAH16737.1"/>
    <property type="molecule type" value="Genomic_DNA"/>
</dbReference>
<evidence type="ECO:0000259" key="1">
    <source>
        <dbReference type="Pfam" id="PF26504"/>
    </source>
</evidence>
<dbReference type="RefSeq" id="WP_011216453.1">
    <property type="nucleotide sequence ID" value="NC_006369.1"/>
</dbReference>
<dbReference type="Proteomes" id="UP000002517">
    <property type="component" value="Chromosome"/>
</dbReference>
<evidence type="ECO:0000313" key="3">
    <source>
        <dbReference type="EMBL" id="CAH16737.1"/>
    </source>
</evidence>
<dbReference type="LegioList" id="lpl2497"/>
<organism evidence="3 4">
    <name type="scientific">Legionella pneumophila (strain Lens)</name>
    <dbReference type="NCBI Taxonomy" id="297245"/>
    <lineage>
        <taxon>Bacteria</taxon>
        <taxon>Pseudomonadati</taxon>
        <taxon>Pseudomonadota</taxon>
        <taxon>Gammaproteobacteria</taxon>
        <taxon>Legionellales</taxon>
        <taxon>Legionellaceae</taxon>
        <taxon>Legionella</taxon>
    </lineage>
</organism>
<feature type="domain" description="DUF8168" evidence="2">
    <location>
        <begin position="4"/>
        <end position="101"/>
    </location>
</feature>
<evidence type="ECO:0000313" key="4">
    <source>
        <dbReference type="Proteomes" id="UP000002517"/>
    </source>
</evidence>
<feature type="domain" description="DUF8168" evidence="1">
    <location>
        <begin position="123"/>
        <end position="237"/>
    </location>
</feature>
<dbReference type="HOGENOM" id="CLU_1163947_0_0_6"/>
<dbReference type="Pfam" id="PF26505">
    <property type="entry name" value="DUF8168_N"/>
    <property type="match status" value="1"/>
</dbReference>
<evidence type="ECO:0008006" key="5">
    <source>
        <dbReference type="Google" id="ProtNLM"/>
    </source>
</evidence>
<dbReference type="KEGG" id="lpf:lpl2497"/>
<name>Q5WTM7_LEGPL</name>